<sequence length="140" mass="15489">MSATETFRIPQHRRHVPTARRQVRKALANWGVTDRLADSVTLLANELVTNAVTHCRISCAQVEVKLSLHEAHLVLEVSDPDRDRLPRLRNSAPDEEGGRGLVLVAALADTWGCRQGPHTKCVWALFTLGETEGARIPPTL</sequence>
<dbReference type="Pfam" id="PF13581">
    <property type="entry name" value="HATPase_c_2"/>
    <property type="match status" value="1"/>
</dbReference>
<gene>
    <name evidence="3" type="ORF">PYS65_20265</name>
</gene>
<feature type="domain" description="Histidine kinase/HSP90-like ATPase" evidence="2">
    <location>
        <begin position="10"/>
        <end position="124"/>
    </location>
</feature>
<dbReference type="EMBL" id="CP121682">
    <property type="protein sequence ID" value="WGD42286.1"/>
    <property type="molecule type" value="Genomic_DNA"/>
</dbReference>
<dbReference type="InterPro" id="IPR003594">
    <property type="entry name" value="HATPase_dom"/>
</dbReference>
<evidence type="ECO:0000313" key="3">
    <source>
        <dbReference type="EMBL" id="WGD42286.1"/>
    </source>
</evidence>
<evidence type="ECO:0000313" key="4">
    <source>
        <dbReference type="Proteomes" id="UP001216440"/>
    </source>
</evidence>
<dbReference type="CDD" id="cd16936">
    <property type="entry name" value="HATPase_RsbW-like"/>
    <property type="match status" value="1"/>
</dbReference>
<keyword evidence="1" id="KW-0808">Transferase</keyword>
<keyword evidence="1" id="KW-0723">Serine/threonine-protein kinase</keyword>
<dbReference type="Proteomes" id="UP001216440">
    <property type="component" value="Chromosome"/>
</dbReference>
<reference evidence="3 4" key="1">
    <citation type="submission" date="2023-03" db="EMBL/GenBank/DDBJ databases">
        <authorList>
            <person name="Mo P."/>
        </authorList>
    </citation>
    <scope>NUCLEOTIDE SEQUENCE [LARGE SCALE GENOMIC DNA]</scope>
    <source>
        <strain evidence="3 4">HUAS 5</strain>
    </source>
</reference>
<organism evidence="3 4">
    <name type="scientific">Streptomyces cathayae</name>
    <dbReference type="NCBI Taxonomy" id="3031124"/>
    <lineage>
        <taxon>Bacteria</taxon>
        <taxon>Bacillati</taxon>
        <taxon>Actinomycetota</taxon>
        <taxon>Actinomycetes</taxon>
        <taxon>Kitasatosporales</taxon>
        <taxon>Streptomycetaceae</taxon>
        <taxon>Streptomyces</taxon>
    </lineage>
</organism>
<dbReference type="InterPro" id="IPR036890">
    <property type="entry name" value="HATPase_C_sf"/>
</dbReference>
<dbReference type="PANTHER" id="PTHR35526:SF3">
    <property type="entry name" value="ANTI-SIGMA-F FACTOR RSBW"/>
    <property type="match status" value="1"/>
</dbReference>
<keyword evidence="4" id="KW-1185">Reference proteome</keyword>
<evidence type="ECO:0000259" key="2">
    <source>
        <dbReference type="Pfam" id="PF13581"/>
    </source>
</evidence>
<name>A0ABY8K2I5_9ACTN</name>
<dbReference type="RefSeq" id="WP_279335339.1">
    <property type="nucleotide sequence ID" value="NZ_CP121682.1"/>
</dbReference>
<dbReference type="Gene3D" id="3.30.565.10">
    <property type="entry name" value="Histidine kinase-like ATPase, C-terminal domain"/>
    <property type="match status" value="1"/>
</dbReference>
<dbReference type="GO" id="GO:0005524">
    <property type="term" value="F:ATP binding"/>
    <property type="evidence" value="ECO:0007669"/>
    <property type="project" value="UniProtKB-KW"/>
</dbReference>
<evidence type="ECO:0000256" key="1">
    <source>
        <dbReference type="ARBA" id="ARBA00022527"/>
    </source>
</evidence>
<dbReference type="InterPro" id="IPR050267">
    <property type="entry name" value="Anti-sigma-factor_SerPK"/>
</dbReference>
<accession>A0ABY8K2I5</accession>
<keyword evidence="3" id="KW-0547">Nucleotide-binding</keyword>
<keyword evidence="3" id="KW-0067">ATP-binding</keyword>
<protein>
    <submittedName>
        <fullName evidence="3">ATP-binding protein</fullName>
    </submittedName>
</protein>
<dbReference type="PANTHER" id="PTHR35526">
    <property type="entry name" value="ANTI-SIGMA-F FACTOR RSBW-RELATED"/>
    <property type="match status" value="1"/>
</dbReference>
<dbReference type="SUPFAM" id="SSF55874">
    <property type="entry name" value="ATPase domain of HSP90 chaperone/DNA topoisomerase II/histidine kinase"/>
    <property type="match status" value="1"/>
</dbReference>
<keyword evidence="1" id="KW-0418">Kinase</keyword>
<proteinExistence type="predicted"/>